<accession>I4Z1G8</accession>
<dbReference type="GO" id="GO:0020037">
    <property type="term" value="F:heme binding"/>
    <property type="evidence" value="ECO:0007669"/>
    <property type="project" value="TreeGrafter"/>
</dbReference>
<dbReference type="GO" id="GO:0005886">
    <property type="term" value="C:plasma membrane"/>
    <property type="evidence" value="ECO:0007669"/>
    <property type="project" value="UniProtKB-SubCell"/>
</dbReference>
<dbReference type="STRING" id="864069.MicloDRAFT_00013810"/>
<dbReference type="GO" id="GO:0009055">
    <property type="term" value="F:electron transfer activity"/>
    <property type="evidence" value="ECO:0007669"/>
    <property type="project" value="InterPro"/>
</dbReference>
<evidence type="ECO:0000256" key="3">
    <source>
        <dbReference type="ARBA" id="ARBA00022692"/>
    </source>
</evidence>
<keyword evidence="3 6" id="KW-0812">Transmembrane</keyword>
<evidence type="ECO:0000256" key="5">
    <source>
        <dbReference type="ARBA" id="ARBA00023136"/>
    </source>
</evidence>
<dbReference type="PATRIC" id="fig|864069.3.peg.1529"/>
<feature type="transmembrane region" description="Helical" evidence="6">
    <location>
        <begin position="21"/>
        <end position="38"/>
    </location>
</feature>
<dbReference type="AlphaFoldDB" id="I4Z1G8"/>
<dbReference type="PANTHER" id="PTHR30485:SF1">
    <property type="entry name" value="CYTOCHROME YDHU-RELATED"/>
    <property type="match status" value="1"/>
</dbReference>
<evidence type="ECO:0000256" key="2">
    <source>
        <dbReference type="ARBA" id="ARBA00022475"/>
    </source>
</evidence>
<reference evidence="8 9" key="1">
    <citation type="submission" date="2012-02" db="EMBL/GenBank/DDBJ databases">
        <title>Improved High-Quality Draft sequence of Microvirga sp. WSM3557.</title>
        <authorList>
            <consortium name="US DOE Joint Genome Institute"/>
            <person name="Lucas S."/>
            <person name="Han J."/>
            <person name="Lapidus A."/>
            <person name="Cheng J.-F."/>
            <person name="Goodwin L."/>
            <person name="Pitluck S."/>
            <person name="Peters L."/>
            <person name="Zhang X."/>
            <person name="Detter J.C."/>
            <person name="Han C."/>
            <person name="Tapia R."/>
            <person name="Land M."/>
            <person name="Hauser L."/>
            <person name="Kyrpides N."/>
            <person name="Ivanova N."/>
            <person name="Pagani I."/>
            <person name="Brau L."/>
            <person name="Yates R."/>
            <person name="O'Hara G."/>
            <person name="Rui T."/>
            <person name="Howieson J."/>
            <person name="Reeve W."/>
            <person name="Woyke T."/>
        </authorList>
    </citation>
    <scope>NUCLEOTIDE SEQUENCE [LARGE SCALE GENOMIC DNA]</scope>
    <source>
        <strain evidence="8 9">WSM3557</strain>
    </source>
</reference>
<keyword evidence="5 6" id="KW-0472">Membrane</keyword>
<dbReference type="eggNOG" id="COG4117">
    <property type="taxonomic scope" value="Bacteria"/>
</dbReference>
<dbReference type="PANTHER" id="PTHR30485">
    <property type="entry name" value="NI/FE-HYDROGENASE 1 B-TYPE CYTOCHROME SUBUNIT"/>
    <property type="match status" value="1"/>
</dbReference>
<dbReference type="OrthoDB" id="9781740at2"/>
<organism evidence="8 9">
    <name type="scientific">Microvirga lotononidis</name>
    <dbReference type="NCBI Taxonomy" id="864069"/>
    <lineage>
        <taxon>Bacteria</taxon>
        <taxon>Pseudomonadati</taxon>
        <taxon>Pseudomonadota</taxon>
        <taxon>Alphaproteobacteria</taxon>
        <taxon>Hyphomicrobiales</taxon>
        <taxon>Methylobacteriaceae</taxon>
        <taxon>Microvirga</taxon>
    </lineage>
</organism>
<evidence type="ECO:0000313" key="9">
    <source>
        <dbReference type="Proteomes" id="UP000003947"/>
    </source>
</evidence>
<dbReference type="EMBL" id="JH660640">
    <property type="protein sequence ID" value="EIM30060.1"/>
    <property type="molecule type" value="Genomic_DNA"/>
</dbReference>
<gene>
    <name evidence="8" type="ORF">MicloDRAFT_00013810</name>
</gene>
<evidence type="ECO:0000256" key="6">
    <source>
        <dbReference type="SAM" id="Phobius"/>
    </source>
</evidence>
<dbReference type="Pfam" id="PF01292">
    <property type="entry name" value="Ni_hydr_CYTB"/>
    <property type="match status" value="2"/>
</dbReference>
<keyword evidence="2" id="KW-1003">Cell membrane</keyword>
<feature type="transmembrane region" description="Helical" evidence="6">
    <location>
        <begin position="185"/>
        <end position="209"/>
    </location>
</feature>
<sequence length="274" mass="30136" precursor="true">MVEQPTASIRRHSIAVRVTHWINAVCLLVLLMSGLQIFNAHPALYWGQASAFDHPILALTASDSDEAGTKGVTQIFGHAFDTTGFLGASTGPEGQVWARGFSSWMTIPSYQDLSTGRRWHFFFAWLLVVNGTAYLLYSLISGHLRRDLLPTRLQLRKIGHTIREHLLLRFPRGDEARHYNVLQKLAYLAVALVLLPLVVLTGLTMSPGIDAAFPELLTLFGGRQSARTIHFLAASGLVLFVVVHVAMVLLSGAWNNLRSMITGTYVLPGGTHAN</sequence>
<evidence type="ECO:0000256" key="4">
    <source>
        <dbReference type="ARBA" id="ARBA00022989"/>
    </source>
</evidence>
<name>I4Z1G8_9HYPH</name>
<evidence type="ECO:0000259" key="7">
    <source>
        <dbReference type="Pfam" id="PF01292"/>
    </source>
</evidence>
<dbReference type="GO" id="GO:0022904">
    <property type="term" value="P:respiratory electron transport chain"/>
    <property type="evidence" value="ECO:0007669"/>
    <property type="project" value="InterPro"/>
</dbReference>
<feature type="domain" description="Cytochrome b561 bacterial/Ni-hydrogenase" evidence="7">
    <location>
        <begin position="105"/>
        <end position="263"/>
    </location>
</feature>
<dbReference type="InterPro" id="IPR051542">
    <property type="entry name" value="Hydrogenase_cytochrome"/>
</dbReference>
<evidence type="ECO:0000313" key="8">
    <source>
        <dbReference type="EMBL" id="EIM30060.1"/>
    </source>
</evidence>
<feature type="transmembrane region" description="Helical" evidence="6">
    <location>
        <begin position="229"/>
        <end position="250"/>
    </location>
</feature>
<dbReference type="Gene3D" id="1.20.950.20">
    <property type="entry name" value="Transmembrane di-heme cytochromes, Chain C"/>
    <property type="match status" value="1"/>
</dbReference>
<dbReference type="HOGENOM" id="CLU_075520_1_1_5"/>
<dbReference type="RefSeq" id="WP_009490278.1">
    <property type="nucleotide sequence ID" value="NZ_CP141050.1"/>
</dbReference>
<dbReference type="Proteomes" id="UP000003947">
    <property type="component" value="Unassembled WGS sequence"/>
</dbReference>
<proteinExistence type="predicted"/>
<dbReference type="SUPFAM" id="SSF81342">
    <property type="entry name" value="Transmembrane di-heme cytochromes"/>
    <property type="match status" value="1"/>
</dbReference>
<comment type="subcellular location">
    <subcellularLocation>
        <location evidence="1">Cell membrane</location>
        <topology evidence="1">Multi-pass membrane protein</topology>
    </subcellularLocation>
</comment>
<keyword evidence="4 6" id="KW-1133">Transmembrane helix</keyword>
<feature type="domain" description="Cytochrome b561 bacterial/Ni-hydrogenase" evidence="7">
    <location>
        <begin position="11"/>
        <end position="60"/>
    </location>
</feature>
<feature type="transmembrane region" description="Helical" evidence="6">
    <location>
        <begin position="119"/>
        <end position="140"/>
    </location>
</feature>
<evidence type="ECO:0000256" key="1">
    <source>
        <dbReference type="ARBA" id="ARBA00004651"/>
    </source>
</evidence>
<keyword evidence="9" id="KW-1185">Reference proteome</keyword>
<dbReference type="InterPro" id="IPR011577">
    <property type="entry name" value="Cyt_b561_bac/Ni-Hgenase"/>
</dbReference>
<protein>
    <submittedName>
        <fullName evidence="8">Thiosulfate reductase cytochrome B subunit (Membrane anchoring protein)</fullName>
    </submittedName>
</protein>
<dbReference type="InterPro" id="IPR016174">
    <property type="entry name" value="Di-haem_cyt_TM"/>
</dbReference>